<protein>
    <submittedName>
        <fullName evidence="1">Uncharacterized protein</fullName>
    </submittedName>
</protein>
<name>Q9YVM3_MSEPV</name>
<dbReference type="Proteomes" id="UP000172353">
    <property type="component" value="Segment"/>
</dbReference>
<keyword evidence="2" id="KW-1185">Reference proteome</keyword>
<organism evidence="1 2">
    <name type="scientific">Melanoplus sanguinipes entomopoxvirus</name>
    <name type="common">MsEPV</name>
    <dbReference type="NCBI Taxonomy" id="83191"/>
    <lineage>
        <taxon>Viruses</taxon>
        <taxon>Varidnaviria</taxon>
        <taxon>Bamfordvirae</taxon>
        <taxon>Nucleocytoviricota</taxon>
        <taxon>Pokkesviricetes</taxon>
        <taxon>Chitovirales</taxon>
        <taxon>Poxviridae</taxon>
        <taxon>Entomopoxvirinae</taxon>
        <taxon>Deltaentomopoxvirus</taxon>
        <taxon>Deltaentomopoxvirus msanguinipes</taxon>
    </lineage>
</organism>
<organismHost>
    <name type="scientific">Melanoplus sanguinipes</name>
    <name type="common">Migratory grasshopper</name>
    <dbReference type="NCBI Taxonomy" id="65742"/>
</organismHost>
<accession>Q9YVM3</accession>
<dbReference type="GeneID" id="1449967"/>
<dbReference type="PIR" id="T28380">
    <property type="entry name" value="T28380"/>
</dbReference>
<evidence type="ECO:0000313" key="2">
    <source>
        <dbReference type="Proteomes" id="UP000172353"/>
    </source>
</evidence>
<gene>
    <name evidence="1" type="primary">MSV219</name>
</gene>
<dbReference type="EMBL" id="AF063866">
    <property type="protein sequence ID" value="AAC97704.1"/>
    <property type="molecule type" value="Genomic_DNA"/>
</dbReference>
<reference evidence="1 2" key="1">
    <citation type="journal article" date="1999" name="J. Virol.">
        <title>The genome of Melanoplus sanguinipes entomopoxvirus.</title>
        <authorList>
            <person name="Afonso C.L."/>
            <person name="Tulman E.R."/>
            <person name="Lu Z."/>
            <person name="Oma E."/>
            <person name="Kutish G.F."/>
            <person name="Rock D.L."/>
        </authorList>
    </citation>
    <scope>NUCLEOTIDE SEQUENCE [LARGE SCALE GENOMIC DNA]</scope>
    <source>
        <strain evidence="1">Tucson</strain>
    </source>
</reference>
<dbReference type="KEGG" id="vg:1449967"/>
<proteinExistence type="predicted"/>
<sequence length="163" mass="19529">MNILYNNYTEGLILYNPIKIYEINDQEKIKLNLHLFMDKKKFKINMHTLSFNEFMSKLYLIIVSKIKDNNLKENIHTYLKYNININEYKNINTEINDINKDIDILNNKISNNDYNILKDICYIICKIDNIKNIKNTKIKNVLYIKNSLYSNIDKNIIIVNNKI</sequence>
<evidence type="ECO:0000313" key="1">
    <source>
        <dbReference type="EMBL" id="AAC97704.1"/>
    </source>
</evidence>
<dbReference type="RefSeq" id="NP_048290.1">
    <property type="nucleotide sequence ID" value="NC_001993.1"/>
</dbReference>